<evidence type="ECO:0000313" key="3">
    <source>
        <dbReference type="Proteomes" id="UP000603453"/>
    </source>
</evidence>
<accession>A0A8H7V1U2</accession>
<organism evidence="2 3">
    <name type="scientific">Mucor saturninus</name>
    <dbReference type="NCBI Taxonomy" id="64648"/>
    <lineage>
        <taxon>Eukaryota</taxon>
        <taxon>Fungi</taxon>
        <taxon>Fungi incertae sedis</taxon>
        <taxon>Mucoromycota</taxon>
        <taxon>Mucoromycotina</taxon>
        <taxon>Mucoromycetes</taxon>
        <taxon>Mucorales</taxon>
        <taxon>Mucorineae</taxon>
        <taxon>Mucoraceae</taxon>
        <taxon>Mucor</taxon>
    </lineage>
</organism>
<keyword evidence="3" id="KW-1185">Reference proteome</keyword>
<dbReference type="EMBL" id="JAEPRD010000047">
    <property type="protein sequence ID" value="KAG2204065.1"/>
    <property type="molecule type" value="Genomic_DNA"/>
</dbReference>
<evidence type="ECO:0000256" key="1">
    <source>
        <dbReference type="SAM" id="MobiDB-lite"/>
    </source>
</evidence>
<evidence type="ECO:0000313" key="2">
    <source>
        <dbReference type="EMBL" id="KAG2204065.1"/>
    </source>
</evidence>
<feature type="compositionally biased region" description="Low complexity" evidence="1">
    <location>
        <begin position="15"/>
        <end position="28"/>
    </location>
</feature>
<feature type="region of interest" description="Disordered" evidence="1">
    <location>
        <begin position="1"/>
        <end position="30"/>
    </location>
</feature>
<dbReference type="OrthoDB" id="2280710at2759"/>
<comment type="caution">
    <text evidence="2">The sequence shown here is derived from an EMBL/GenBank/DDBJ whole genome shotgun (WGS) entry which is preliminary data.</text>
</comment>
<proteinExistence type="predicted"/>
<feature type="non-terminal residue" evidence="2">
    <location>
        <position position="200"/>
    </location>
</feature>
<feature type="region of interest" description="Disordered" evidence="1">
    <location>
        <begin position="133"/>
        <end position="162"/>
    </location>
</feature>
<dbReference type="AlphaFoldDB" id="A0A8H7V1U2"/>
<feature type="compositionally biased region" description="Acidic residues" evidence="1">
    <location>
        <begin position="142"/>
        <end position="151"/>
    </location>
</feature>
<reference evidence="2" key="1">
    <citation type="submission" date="2020-12" db="EMBL/GenBank/DDBJ databases">
        <title>Metabolic potential, ecology and presence of endohyphal bacteria is reflected in genomic diversity of Mucoromycotina.</title>
        <authorList>
            <person name="Muszewska A."/>
            <person name="Okrasinska A."/>
            <person name="Steczkiewicz K."/>
            <person name="Drgas O."/>
            <person name="Orlowska M."/>
            <person name="Perlinska-Lenart U."/>
            <person name="Aleksandrzak-Piekarczyk T."/>
            <person name="Szatraj K."/>
            <person name="Zielenkiewicz U."/>
            <person name="Pilsyk S."/>
            <person name="Malc E."/>
            <person name="Mieczkowski P."/>
            <person name="Kruszewska J.S."/>
            <person name="Biernat P."/>
            <person name="Pawlowska J."/>
        </authorList>
    </citation>
    <scope>NUCLEOTIDE SEQUENCE</scope>
    <source>
        <strain evidence="2">WA0000017839</strain>
    </source>
</reference>
<protein>
    <submittedName>
        <fullName evidence="2">Uncharacterized protein</fullName>
    </submittedName>
</protein>
<sequence>YGNGVQSPAPILRNASASASPVVTPSTSKPLPNSFDSIIMELSGLKLEKTVRRATYNGGMLSPAITPLSPSSSTSALKTSEETKTAQRMFDPSVFSLPVVEKAAPENDPYAALRGIPAPVVAPVVVMANETKEQPKEADFLQSDEDDDDPWQEFCSSSSVDEDKHIEAPAQVIQPIMENKPAMTMDIFGDLDPLAMFRRF</sequence>
<dbReference type="Proteomes" id="UP000603453">
    <property type="component" value="Unassembled WGS sequence"/>
</dbReference>
<name>A0A8H7V1U2_9FUNG</name>
<gene>
    <name evidence="2" type="ORF">INT47_007059</name>
</gene>